<accession>T0HF60</accession>
<dbReference type="EMBL" id="ATDP01000109">
    <property type="protein sequence ID" value="EQB10733.1"/>
    <property type="molecule type" value="Genomic_DNA"/>
</dbReference>
<dbReference type="Proteomes" id="UP000015531">
    <property type="component" value="Unassembled WGS sequence"/>
</dbReference>
<evidence type="ECO:0000313" key="2">
    <source>
        <dbReference type="Proteomes" id="UP000015531"/>
    </source>
</evidence>
<sequence>MAVREQDDGQRLTAFRCRDAQLQILAALGR</sequence>
<proteinExistence type="predicted"/>
<comment type="caution">
    <text evidence="1">The sequence shown here is derived from an EMBL/GenBank/DDBJ whole genome shotgun (WGS) entry which is preliminary data.</text>
</comment>
<reference evidence="1 2" key="1">
    <citation type="journal article" date="2013" name="Genome Announc.">
        <title>Draft Genome Sequence of Sphingobium lactosutens Strain DS20T, Isolated from a Hexachlorocyclohexane Dumpsite.</title>
        <authorList>
            <person name="Kumar R."/>
            <person name="Dwivedi V."/>
            <person name="Negi V."/>
            <person name="Khurana J.P."/>
            <person name="Lal R."/>
        </authorList>
    </citation>
    <scope>NUCLEOTIDE SEQUENCE [LARGE SCALE GENOMIC DNA]</scope>
    <source>
        <strain evidence="1 2">DS20</strain>
    </source>
</reference>
<protein>
    <submittedName>
        <fullName evidence="1">Uncharacterized protein</fullName>
    </submittedName>
</protein>
<evidence type="ECO:0000313" key="1">
    <source>
        <dbReference type="EMBL" id="EQB10733.1"/>
    </source>
</evidence>
<dbReference type="AlphaFoldDB" id="T0HF60"/>
<organism evidence="1 2">
    <name type="scientific">Sphingobium lactosutens DS20</name>
    <dbReference type="NCBI Taxonomy" id="1331060"/>
    <lineage>
        <taxon>Bacteria</taxon>
        <taxon>Pseudomonadati</taxon>
        <taxon>Pseudomonadota</taxon>
        <taxon>Alphaproteobacteria</taxon>
        <taxon>Sphingomonadales</taxon>
        <taxon>Sphingomonadaceae</taxon>
        <taxon>Sphingobium</taxon>
    </lineage>
</organism>
<gene>
    <name evidence="1" type="ORF">RLDS_25195</name>
</gene>
<name>T0HF60_9SPHN</name>
<keyword evidence="2" id="KW-1185">Reference proteome</keyword>